<evidence type="ECO:0000259" key="1">
    <source>
        <dbReference type="Pfam" id="PF01458"/>
    </source>
</evidence>
<protein>
    <submittedName>
        <fullName evidence="2">Fe-S cluster assembly protein SufD</fullName>
    </submittedName>
</protein>
<evidence type="ECO:0000313" key="2">
    <source>
        <dbReference type="EMBL" id="TMW12111.1"/>
    </source>
</evidence>
<dbReference type="InterPro" id="IPR055346">
    <property type="entry name" value="Fe-S_cluster_assembly_SufBD"/>
</dbReference>
<feature type="domain" description="SUF system FeS cluster assembly SufBD core" evidence="1">
    <location>
        <begin position="161"/>
        <end position="383"/>
    </location>
</feature>
<reference evidence="2 3" key="1">
    <citation type="submission" date="2019-05" db="EMBL/GenBank/DDBJ databases">
        <title>Genome of Alcanivorax gelatiniphagus, an oil degrading marine bacteria.</title>
        <authorList>
            <person name="Kwon K.K."/>
        </authorList>
    </citation>
    <scope>NUCLEOTIDE SEQUENCE [LARGE SCALE GENOMIC DNA]</scope>
    <source>
        <strain evidence="2 3">MEBiC 08158</strain>
    </source>
</reference>
<comment type="caution">
    <text evidence="2">The sequence shown here is derived from an EMBL/GenBank/DDBJ whole genome shotgun (WGS) entry which is preliminary data.</text>
</comment>
<dbReference type="InterPro" id="IPR000825">
    <property type="entry name" value="SUF_FeS_clus_asmbl_SufBD_core"/>
</dbReference>
<dbReference type="NCBIfam" id="TIGR01981">
    <property type="entry name" value="sufD"/>
    <property type="match status" value="1"/>
</dbReference>
<dbReference type="Proteomes" id="UP000739180">
    <property type="component" value="Unassembled WGS sequence"/>
</dbReference>
<dbReference type="SUPFAM" id="SSF101960">
    <property type="entry name" value="Stabilizer of iron transporter SufD"/>
    <property type="match status" value="1"/>
</dbReference>
<dbReference type="EMBL" id="VCQT01000036">
    <property type="protein sequence ID" value="TMW12111.1"/>
    <property type="molecule type" value="Genomic_DNA"/>
</dbReference>
<dbReference type="InterPro" id="IPR011542">
    <property type="entry name" value="SUF_FeS_clus_asmbl_SufD"/>
</dbReference>
<keyword evidence="3" id="KW-1185">Reference proteome</keyword>
<dbReference type="PANTHER" id="PTHR43575">
    <property type="entry name" value="PROTEIN ABCI7, CHLOROPLASTIC"/>
    <property type="match status" value="1"/>
</dbReference>
<dbReference type="RefSeq" id="WP_138772785.1">
    <property type="nucleotide sequence ID" value="NZ_JBHSSX010000008.1"/>
</dbReference>
<organism evidence="2 3">
    <name type="scientific">Alloalcanivorax gelatiniphagus</name>
    <dbReference type="NCBI Taxonomy" id="1194167"/>
    <lineage>
        <taxon>Bacteria</taxon>
        <taxon>Pseudomonadati</taxon>
        <taxon>Pseudomonadota</taxon>
        <taxon>Gammaproteobacteria</taxon>
        <taxon>Oceanospirillales</taxon>
        <taxon>Alcanivoracaceae</taxon>
        <taxon>Alloalcanivorax</taxon>
    </lineage>
</organism>
<name>A0ABY2XJI6_9GAMM</name>
<dbReference type="InterPro" id="IPR037284">
    <property type="entry name" value="SUF_FeS_clus_asmbl_SufBD_sf"/>
</dbReference>
<accession>A0ABY2XJI6</accession>
<sequence length="419" mass="44734">MSGENALNLPEDLKARALQNARQATPAEALAPLRADALAALEAAAFPGRKTEAWKYTSLYALTDGHLAARAEGAAPADLPVLSEYRLVIVNGRLDETHTALPEGVTLGRAARHLDGLTTPFAFYNGAALDDAVTLEVAANADVAAPVQVLHVAAGDAPSHCNVRLEVNLGSGSRLTLIEQYLARGPVLTNAVTAIRAADNAHLTHYRLQADGGDSLHIGTLLLQQTGVSRIDSYQLMAGNRLRRNDVRAFLDKSGAELNMHGVFVARERSHIDNQLCVEHRVPDCTSNQVYRGLAGEKGRAVLNGRIHIHPGAKGTLAELSNKNLLLNAGAEIDTKPELEIYNDDVKCAHGATVGQLDAMQQFYLQSRGISAAEAKRMLSLGFVNELIMGLPDQAVADWAQPWIAAELGERPVADGEAA</sequence>
<proteinExistence type="predicted"/>
<dbReference type="PANTHER" id="PTHR43575:SF1">
    <property type="entry name" value="PROTEIN ABCI7, CHLOROPLASTIC"/>
    <property type="match status" value="1"/>
</dbReference>
<gene>
    <name evidence="2" type="primary">sufD</name>
    <name evidence="2" type="ORF">FGS76_11475</name>
</gene>
<evidence type="ECO:0000313" key="3">
    <source>
        <dbReference type="Proteomes" id="UP000739180"/>
    </source>
</evidence>
<dbReference type="Pfam" id="PF01458">
    <property type="entry name" value="SUFBD_core"/>
    <property type="match status" value="1"/>
</dbReference>